<dbReference type="Pfam" id="PF00175">
    <property type="entry name" value="NAD_binding_1"/>
    <property type="match status" value="1"/>
</dbReference>
<comment type="cofactor">
    <cofactor evidence="1">
        <name>FAD</name>
        <dbReference type="ChEBI" id="CHEBI:57692"/>
    </cofactor>
</comment>
<evidence type="ECO:0000256" key="1">
    <source>
        <dbReference type="ARBA" id="ARBA00001974"/>
    </source>
</evidence>
<reference evidence="10 11" key="1">
    <citation type="submission" date="2018-05" db="EMBL/GenBank/DDBJ databases">
        <title>Genetic diversity of glacier-inhabiting Cryobacterium bacteria in China and description of Cryobacterium mengkeensis sp. nov. and Arthrobacter glacialis sp. nov.</title>
        <authorList>
            <person name="Liu Q."/>
            <person name="Xin Y.-H."/>
        </authorList>
    </citation>
    <scope>NUCLEOTIDE SEQUENCE [LARGE SCALE GENOMIC DNA]</scope>
    <source>
        <strain evidence="10 11">LI2</strain>
    </source>
</reference>
<dbReference type="PANTHER" id="PTHR47354">
    <property type="entry name" value="NADH OXIDOREDUCTASE HCR"/>
    <property type="match status" value="1"/>
</dbReference>
<dbReference type="OrthoDB" id="9796486at2"/>
<evidence type="ECO:0000256" key="5">
    <source>
        <dbReference type="ARBA" id="ARBA00022827"/>
    </source>
</evidence>
<dbReference type="Gene3D" id="3.40.50.80">
    <property type="entry name" value="Nucleotide-binding domain of ferredoxin-NADP reductase (FNR) module"/>
    <property type="match status" value="1"/>
</dbReference>
<feature type="domain" description="Oxidoreductase FAD/NAD(P)-binding" evidence="9">
    <location>
        <begin position="2"/>
        <end position="67"/>
    </location>
</feature>
<protein>
    <recommendedName>
        <fullName evidence="9">Oxidoreductase FAD/NAD(P)-binding domain-containing protein</fullName>
    </recommendedName>
</protein>
<evidence type="ECO:0000256" key="7">
    <source>
        <dbReference type="ARBA" id="ARBA00023004"/>
    </source>
</evidence>
<name>A0A2V5LDS4_9MICC</name>
<evidence type="ECO:0000256" key="3">
    <source>
        <dbReference type="ARBA" id="ARBA00022714"/>
    </source>
</evidence>
<dbReference type="InterPro" id="IPR001433">
    <property type="entry name" value="OxRdtase_FAD/NAD-bd"/>
</dbReference>
<keyword evidence="8" id="KW-0411">Iron-sulfur</keyword>
<gene>
    <name evidence="10" type="ORF">CVV68_04430</name>
</gene>
<dbReference type="InterPro" id="IPR039261">
    <property type="entry name" value="FNR_nucleotide-bd"/>
</dbReference>
<keyword evidence="11" id="KW-1185">Reference proteome</keyword>
<organism evidence="10 11">
    <name type="scientific">Arthrobacter livingstonensis</name>
    <dbReference type="NCBI Taxonomy" id="670078"/>
    <lineage>
        <taxon>Bacteria</taxon>
        <taxon>Bacillati</taxon>
        <taxon>Actinomycetota</taxon>
        <taxon>Actinomycetes</taxon>
        <taxon>Micrococcales</taxon>
        <taxon>Micrococcaceae</taxon>
        <taxon>Arthrobacter</taxon>
    </lineage>
</organism>
<keyword evidence="5" id="KW-0274">FAD</keyword>
<dbReference type="AlphaFoldDB" id="A0A2V5LDS4"/>
<evidence type="ECO:0000313" key="10">
    <source>
        <dbReference type="EMBL" id="PYI69042.1"/>
    </source>
</evidence>
<evidence type="ECO:0000256" key="2">
    <source>
        <dbReference type="ARBA" id="ARBA00022630"/>
    </source>
</evidence>
<dbReference type="GO" id="GO:0046872">
    <property type="term" value="F:metal ion binding"/>
    <property type="evidence" value="ECO:0007669"/>
    <property type="project" value="UniProtKB-KW"/>
</dbReference>
<keyword evidence="3" id="KW-0001">2Fe-2S</keyword>
<evidence type="ECO:0000256" key="6">
    <source>
        <dbReference type="ARBA" id="ARBA00023002"/>
    </source>
</evidence>
<dbReference type="PANTHER" id="PTHR47354:SF8">
    <property type="entry name" value="1,2-PHENYLACETYL-COA EPOXIDASE, SUBUNIT E"/>
    <property type="match status" value="1"/>
</dbReference>
<keyword evidence="2" id="KW-0285">Flavoprotein</keyword>
<proteinExistence type="predicted"/>
<sequence length="89" mass="10055">MVLRDALVQLSEKMPNLELVQVLGTPPPDWTGESGRITPDMLRRRLPAHFRRHEFLICGSTPMMDAMEAALAEVGLPYSQVSSERFDMI</sequence>
<dbReference type="RefSeq" id="WP_110499790.1">
    <property type="nucleotide sequence ID" value="NZ_QJVD01000003.1"/>
</dbReference>
<accession>A0A2V5LDS4</accession>
<keyword evidence="7" id="KW-0408">Iron</keyword>
<evidence type="ECO:0000256" key="8">
    <source>
        <dbReference type="ARBA" id="ARBA00023014"/>
    </source>
</evidence>
<dbReference type="InterPro" id="IPR050415">
    <property type="entry name" value="MRET"/>
</dbReference>
<evidence type="ECO:0000313" key="11">
    <source>
        <dbReference type="Proteomes" id="UP000247832"/>
    </source>
</evidence>
<dbReference type="GO" id="GO:0051537">
    <property type="term" value="F:2 iron, 2 sulfur cluster binding"/>
    <property type="evidence" value="ECO:0007669"/>
    <property type="project" value="UniProtKB-KW"/>
</dbReference>
<dbReference type="GO" id="GO:0050660">
    <property type="term" value="F:flavin adenine dinucleotide binding"/>
    <property type="evidence" value="ECO:0007669"/>
    <property type="project" value="TreeGrafter"/>
</dbReference>
<dbReference type="SUPFAM" id="SSF52343">
    <property type="entry name" value="Ferredoxin reductase-like, C-terminal NADP-linked domain"/>
    <property type="match status" value="1"/>
</dbReference>
<keyword evidence="4" id="KW-0479">Metal-binding</keyword>
<comment type="caution">
    <text evidence="10">The sequence shown here is derived from an EMBL/GenBank/DDBJ whole genome shotgun (WGS) entry which is preliminary data.</text>
</comment>
<dbReference type="Proteomes" id="UP000247832">
    <property type="component" value="Unassembled WGS sequence"/>
</dbReference>
<evidence type="ECO:0000256" key="4">
    <source>
        <dbReference type="ARBA" id="ARBA00022723"/>
    </source>
</evidence>
<keyword evidence="6" id="KW-0560">Oxidoreductase</keyword>
<evidence type="ECO:0000259" key="9">
    <source>
        <dbReference type="Pfam" id="PF00175"/>
    </source>
</evidence>
<dbReference type="EMBL" id="QJVD01000003">
    <property type="protein sequence ID" value="PYI69042.1"/>
    <property type="molecule type" value="Genomic_DNA"/>
</dbReference>
<dbReference type="GO" id="GO:0016491">
    <property type="term" value="F:oxidoreductase activity"/>
    <property type="evidence" value="ECO:0007669"/>
    <property type="project" value="UniProtKB-KW"/>
</dbReference>